<name>A0ABQ7L2E4_BRACM</name>
<comment type="caution">
    <text evidence="2">The sequence shown here is derived from an EMBL/GenBank/DDBJ whole genome shotgun (WGS) entry which is preliminary data.</text>
</comment>
<proteinExistence type="predicted"/>
<reference evidence="2 3" key="1">
    <citation type="submission" date="2021-03" db="EMBL/GenBank/DDBJ databases">
        <authorList>
            <person name="King G.J."/>
            <person name="Bancroft I."/>
            <person name="Baten A."/>
            <person name="Bloomfield J."/>
            <person name="Borpatragohain P."/>
            <person name="He Z."/>
            <person name="Irish N."/>
            <person name="Irwin J."/>
            <person name="Liu K."/>
            <person name="Mauleon R.P."/>
            <person name="Moore J."/>
            <person name="Morris R."/>
            <person name="Ostergaard L."/>
            <person name="Wang B."/>
            <person name="Wells R."/>
        </authorList>
    </citation>
    <scope>NUCLEOTIDE SEQUENCE [LARGE SCALE GENOMIC DNA]</scope>
    <source>
        <strain evidence="2">R-o-18</strain>
        <tissue evidence="2">Leaf</tissue>
    </source>
</reference>
<dbReference type="Proteomes" id="UP000823674">
    <property type="component" value="Chromosome A07"/>
</dbReference>
<accession>A0ABQ7L2E4</accession>
<protein>
    <recommendedName>
        <fullName evidence="4">Prolamin-like domain-containing protein</fullName>
    </recommendedName>
</protein>
<organism evidence="2 3">
    <name type="scientific">Brassica rapa subsp. trilocularis</name>
    <dbReference type="NCBI Taxonomy" id="1813537"/>
    <lineage>
        <taxon>Eukaryota</taxon>
        <taxon>Viridiplantae</taxon>
        <taxon>Streptophyta</taxon>
        <taxon>Embryophyta</taxon>
        <taxon>Tracheophyta</taxon>
        <taxon>Spermatophyta</taxon>
        <taxon>Magnoliopsida</taxon>
        <taxon>eudicotyledons</taxon>
        <taxon>Gunneridae</taxon>
        <taxon>Pentapetalae</taxon>
        <taxon>rosids</taxon>
        <taxon>malvids</taxon>
        <taxon>Brassicales</taxon>
        <taxon>Brassicaceae</taxon>
        <taxon>Brassiceae</taxon>
        <taxon>Brassica</taxon>
    </lineage>
</organism>
<evidence type="ECO:0000313" key="2">
    <source>
        <dbReference type="EMBL" id="KAG5380768.1"/>
    </source>
</evidence>
<keyword evidence="3" id="KW-1185">Reference proteome</keyword>
<feature type="signal peptide" evidence="1">
    <location>
        <begin position="1"/>
        <end position="25"/>
    </location>
</feature>
<keyword evidence="1" id="KW-0732">Signal</keyword>
<gene>
    <name evidence="2" type="primary">A07p044090.1_BraROA</name>
    <name evidence="2" type="ORF">IGI04_028610</name>
</gene>
<evidence type="ECO:0000313" key="3">
    <source>
        <dbReference type="Proteomes" id="UP000823674"/>
    </source>
</evidence>
<feature type="chain" id="PRO_5047126347" description="Prolamin-like domain-containing protein" evidence="1">
    <location>
        <begin position="26"/>
        <end position="190"/>
    </location>
</feature>
<dbReference type="EMBL" id="JADBGQ010000009">
    <property type="protein sequence ID" value="KAG5380768.1"/>
    <property type="molecule type" value="Genomic_DNA"/>
</dbReference>
<evidence type="ECO:0008006" key="4">
    <source>
        <dbReference type="Google" id="ProtNLM"/>
    </source>
</evidence>
<sequence>MNTKQSKLMFFLLALIFTALSEAAAKVEYCSTAAIDKVPGCYDSLKLAAENDYRWLRKDCCKVVYSFPHHCLLPVMNRRHKDINSFKKICVNKPSNLMFFLSALIFTALVFQQSEVAAANYCSAIDTVPGCHDSLKLAAENDFRWLGKDCCKVVYAISYPCFLDVLHGRNLDINFFKSICVNVIGPITFV</sequence>
<evidence type="ECO:0000256" key="1">
    <source>
        <dbReference type="SAM" id="SignalP"/>
    </source>
</evidence>